<reference evidence="2 3" key="1">
    <citation type="journal article" date="2014" name="BMC Genomics">
        <title>Comparison of environmental and isolate Sulfobacillus genomes reveals diverse carbon, sulfur, nitrogen, and hydrogen metabolisms.</title>
        <authorList>
            <person name="Justice N.B."/>
            <person name="Norman A."/>
            <person name="Brown C.T."/>
            <person name="Singh A."/>
            <person name="Thomas B.C."/>
            <person name="Banfield J.F."/>
        </authorList>
    </citation>
    <scope>NUCLEOTIDE SEQUENCE [LARGE SCALE GENOMIC DNA]</scope>
    <source>
        <strain evidence="2">AMDSBA5</strain>
    </source>
</reference>
<dbReference type="EMBL" id="PXYX01000009">
    <property type="protein sequence ID" value="PSR27974.1"/>
    <property type="molecule type" value="Genomic_DNA"/>
</dbReference>
<dbReference type="Proteomes" id="UP000242705">
    <property type="component" value="Unassembled WGS sequence"/>
</dbReference>
<comment type="caution">
    <text evidence="2">The sequence shown here is derived from an EMBL/GenBank/DDBJ whole genome shotgun (WGS) entry which is preliminary data.</text>
</comment>
<feature type="transmembrane region" description="Helical" evidence="1">
    <location>
        <begin position="6"/>
        <end position="26"/>
    </location>
</feature>
<keyword evidence="1" id="KW-1133">Transmembrane helix</keyword>
<evidence type="ECO:0000313" key="3">
    <source>
        <dbReference type="Proteomes" id="UP000242705"/>
    </source>
</evidence>
<accession>A0A2T2X0G4</accession>
<organism evidence="2 3">
    <name type="scientific">Sulfobacillus thermosulfidooxidans</name>
    <dbReference type="NCBI Taxonomy" id="28034"/>
    <lineage>
        <taxon>Bacteria</taxon>
        <taxon>Bacillati</taxon>
        <taxon>Bacillota</taxon>
        <taxon>Clostridia</taxon>
        <taxon>Eubacteriales</taxon>
        <taxon>Clostridiales Family XVII. Incertae Sedis</taxon>
        <taxon>Sulfobacillus</taxon>
    </lineage>
</organism>
<name>A0A2T2X0G4_SULTH</name>
<protein>
    <submittedName>
        <fullName evidence="2">Uncharacterized protein</fullName>
    </submittedName>
</protein>
<sequence>MLRPPLSVMVVMGSTILSTPTLFWALGTQRQLVRILHITSCLLMARLLFFVATFRPDRTSTFWAGIFSGIGGGHYADFLAS</sequence>
<keyword evidence="1" id="KW-0812">Transmembrane</keyword>
<feature type="transmembrane region" description="Helical" evidence="1">
    <location>
        <begin position="33"/>
        <end position="54"/>
    </location>
</feature>
<keyword evidence="1" id="KW-0472">Membrane</keyword>
<proteinExistence type="predicted"/>
<dbReference type="AlphaFoldDB" id="A0A2T2X0G4"/>
<evidence type="ECO:0000313" key="2">
    <source>
        <dbReference type="EMBL" id="PSR27974.1"/>
    </source>
</evidence>
<gene>
    <name evidence="2" type="ORF">C7B47_06775</name>
</gene>
<evidence type="ECO:0000256" key="1">
    <source>
        <dbReference type="SAM" id="Phobius"/>
    </source>
</evidence>